<keyword evidence="1" id="KW-0175">Coiled coil</keyword>
<dbReference type="EMBL" id="JAHWGI010001303">
    <property type="protein sequence ID" value="KAK3927975.1"/>
    <property type="molecule type" value="Genomic_DNA"/>
</dbReference>
<reference evidence="4" key="1">
    <citation type="submission" date="2021-07" db="EMBL/GenBank/DDBJ databases">
        <authorList>
            <person name="Catto M.A."/>
            <person name="Jacobson A."/>
            <person name="Kennedy G."/>
            <person name="Labadie P."/>
            <person name="Hunt B.G."/>
            <person name="Srinivasan R."/>
        </authorList>
    </citation>
    <scope>NUCLEOTIDE SEQUENCE</scope>
    <source>
        <strain evidence="4">PL_HMW_Pooled</strain>
        <tissue evidence="4">Head</tissue>
    </source>
</reference>
<feature type="coiled-coil region" evidence="1">
    <location>
        <begin position="753"/>
        <end position="832"/>
    </location>
</feature>
<feature type="region of interest" description="Disordered" evidence="2">
    <location>
        <begin position="1"/>
        <end position="63"/>
    </location>
</feature>
<accession>A0AAE1HWC3</accession>
<feature type="region of interest" description="Disordered" evidence="2">
    <location>
        <begin position="251"/>
        <end position="283"/>
    </location>
</feature>
<feature type="coiled-coil region" evidence="1">
    <location>
        <begin position="860"/>
        <end position="887"/>
    </location>
</feature>
<evidence type="ECO:0000313" key="4">
    <source>
        <dbReference type="EMBL" id="KAK3927975.1"/>
    </source>
</evidence>
<evidence type="ECO:0000313" key="5">
    <source>
        <dbReference type="Proteomes" id="UP001219518"/>
    </source>
</evidence>
<proteinExistence type="predicted"/>
<keyword evidence="5" id="KW-1185">Reference proteome</keyword>
<reference evidence="4" key="2">
    <citation type="journal article" date="2023" name="BMC Genomics">
        <title>Pest status, molecular evolution, and epigenetic factors derived from the genome assembly of Frankliniella fusca, a thysanopteran phytovirus vector.</title>
        <authorList>
            <person name="Catto M.A."/>
            <person name="Labadie P.E."/>
            <person name="Jacobson A.L."/>
            <person name="Kennedy G.G."/>
            <person name="Srinivasan R."/>
            <person name="Hunt B.G."/>
        </authorList>
    </citation>
    <scope>NUCLEOTIDE SEQUENCE</scope>
    <source>
        <strain evidence="4">PL_HMW_Pooled</strain>
    </source>
</reference>
<dbReference type="PROSITE" id="PS50913">
    <property type="entry name" value="GRIP"/>
    <property type="match status" value="1"/>
</dbReference>
<evidence type="ECO:0000259" key="3">
    <source>
        <dbReference type="PROSITE" id="PS50913"/>
    </source>
</evidence>
<protein>
    <submittedName>
        <fullName evidence="4">Laminin subunit alpha-2</fullName>
    </submittedName>
</protein>
<dbReference type="Proteomes" id="UP001219518">
    <property type="component" value="Unassembled WGS sequence"/>
</dbReference>
<feature type="coiled-coil region" evidence="1">
    <location>
        <begin position="1050"/>
        <end position="1084"/>
    </location>
</feature>
<feature type="coiled-coil region" evidence="1">
    <location>
        <begin position="308"/>
        <end position="361"/>
    </location>
</feature>
<dbReference type="Gene3D" id="1.10.287.1490">
    <property type="match status" value="1"/>
</dbReference>
<dbReference type="AlphaFoldDB" id="A0AAE1HWC3"/>
<feature type="coiled-coil region" evidence="1">
    <location>
        <begin position="971"/>
        <end position="1005"/>
    </location>
</feature>
<feature type="region of interest" description="Disordered" evidence="2">
    <location>
        <begin position="75"/>
        <end position="102"/>
    </location>
</feature>
<comment type="caution">
    <text evidence="4">The sequence shown here is derived from an EMBL/GenBank/DDBJ whole genome shotgun (WGS) entry which is preliminary data.</text>
</comment>
<dbReference type="InterPro" id="IPR000237">
    <property type="entry name" value="GRIP_dom"/>
</dbReference>
<feature type="coiled-coil region" evidence="1">
    <location>
        <begin position="400"/>
        <end position="724"/>
    </location>
</feature>
<feature type="domain" description="GRIP" evidence="3">
    <location>
        <begin position="1176"/>
        <end position="1224"/>
    </location>
</feature>
<gene>
    <name evidence="4" type="ORF">KUF71_016260</name>
</gene>
<feature type="compositionally biased region" description="Polar residues" evidence="2">
    <location>
        <begin position="1"/>
        <end position="13"/>
    </location>
</feature>
<sequence length="1229" mass="140831">MPTHSSLASQYPSTPAHGGHGHGHGPGAAFPSITEAAESWKKSLRVSGSGDGPGPGPTAPLHNSNLLRQRHHRSLQSLSTRPTSRDSYPHTPTPSPEDLNLLRPQNLNRYLLDHAKEFNSDHDDLDSLRSYGSNCSTQSACDHAQFGRNGTTFSGRRMKYIVHCSSHPEPNEYLTPTQRANQQIRRLKALLEQARKDIEMKDENIFKLTKEIVDLKLPREEVDGSPSKTTGTSENSTVFRVTTHLENECSNSLSDSGHFDDVLSVTSPQPTHSPGPRQLGLTPESERQAEIYQRKIDDVNRKHGEKSIEDRKSLVDMYEKKMEEMSKRASESLKKEKNDLIEMYEKRIEDIVRRHQDKIKEEKAILQESYQKQIEVLSQKNEGLHSPVHEKRNQLEGKKLEEVQKLLEISENKVTLLQNQLDEANARLSDLQQELFQSRESAVLLEEDVENLQRKILAQEQQLSEKNIALVQTARLESEMQVLRRHMEEQEESSEQTSQLQDELAKAESQLQALEIKYKLLESEKEEKESQFHERLEVVLGEKSQLENEFSRIMQRFKEIEKKSELLEEEKQLLSEEYQKLVEIKSRTESQFDEVSNQLKCLEQTMRKLESEKEKLEIMYKEEEGKVQHLKLKLERESDQVKQFLEEAQNKQESESNNAEIILLKEEECKRVTQLVSQFERDLADVRENLNQELKIKSELETWKLSAQEQISDFLKQVADLTENTEYLKKEISELKISLDERCRNQEAQDSIIEDLNETLNSSQGQVKEQQNELHHLYEQIAVYQNEIKVVSGLLEIEKNKNDELLQWKSQAEKLEREILCIKQNLDAKTQQLQYFAGIEKEVTGLKQSLALEGEKVQELLTWKSKAQNLEEELKSLREDMAAPKHTMHPVNATSEDVQSEATNESLLQQLPKQNQLNVENPVISSVSNEAQQYILELETVILKLQESLLCSYWNQSETDILTLETESTAAEQALKLVVALNQCIAKLKEENDELITLRNQHLQNSLNSSLQDQASQIADQSQSDELSSTFAQNGKLGLEDVSLHNGTETENAEDIVTQLKMEIESLRKALSDQEERHNEMNLKMYLKGQEAAKFERKDQLLEMAVQSPEKVSIPELLTQLADTEKELEKVKDNQLENMPKCSPSLLSASEAVCLYLLGSFKAMYRQLAEGQANSSSSPEATLLFLKSAVYYFLTDEANCQGHLHAIQSILGFTEAEKQSIDTLTYIRR</sequence>
<organism evidence="4 5">
    <name type="scientific">Frankliniella fusca</name>
    <dbReference type="NCBI Taxonomy" id="407009"/>
    <lineage>
        <taxon>Eukaryota</taxon>
        <taxon>Metazoa</taxon>
        <taxon>Ecdysozoa</taxon>
        <taxon>Arthropoda</taxon>
        <taxon>Hexapoda</taxon>
        <taxon>Insecta</taxon>
        <taxon>Pterygota</taxon>
        <taxon>Neoptera</taxon>
        <taxon>Paraneoptera</taxon>
        <taxon>Thysanoptera</taxon>
        <taxon>Terebrantia</taxon>
        <taxon>Thripoidea</taxon>
        <taxon>Thripidae</taxon>
        <taxon>Frankliniella</taxon>
    </lineage>
</organism>
<feature type="coiled-coil region" evidence="1">
    <location>
        <begin position="177"/>
        <end position="211"/>
    </location>
</feature>
<evidence type="ECO:0000256" key="2">
    <source>
        <dbReference type="SAM" id="MobiDB-lite"/>
    </source>
</evidence>
<evidence type="ECO:0000256" key="1">
    <source>
        <dbReference type="SAM" id="Coils"/>
    </source>
</evidence>
<dbReference type="SUPFAM" id="SSF90257">
    <property type="entry name" value="Myosin rod fragments"/>
    <property type="match status" value="1"/>
</dbReference>
<name>A0AAE1HWC3_9NEOP</name>